<reference evidence="2" key="1">
    <citation type="journal article" date="2014" name="Science">
        <title>Ancient hybridizations among the ancestral genomes of bread wheat.</title>
        <authorList>
            <consortium name="International Wheat Genome Sequencing Consortium,"/>
            <person name="Marcussen T."/>
            <person name="Sandve S.R."/>
            <person name="Heier L."/>
            <person name="Spannagl M."/>
            <person name="Pfeifer M."/>
            <person name="Jakobsen K.S."/>
            <person name="Wulff B.B."/>
            <person name="Steuernagel B."/>
            <person name="Mayer K.F."/>
            <person name="Olsen O.A."/>
        </authorList>
    </citation>
    <scope>NUCLEOTIDE SEQUENCE [LARGE SCALE GENOMIC DNA]</scope>
    <source>
        <strain evidence="2">cv. AL8/78</strain>
    </source>
</reference>
<keyword evidence="2" id="KW-1185">Reference proteome</keyword>
<evidence type="ECO:0000313" key="1">
    <source>
        <dbReference type="EnsemblPlants" id="AET6Gv20227200.23"/>
    </source>
</evidence>
<dbReference type="AlphaFoldDB" id="A0A453N5J8"/>
<reference evidence="1" key="5">
    <citation type="journal article" date="2021" name="G3 (Bethesda)">
        <title>Aegilops tauschii genome assembly Aet v5.0 features greater sequence contiguity and improved annotation.</title>
        <authorList>
            <person name="Wang L."/>
            <person name="Zhu T."/>
            <person name="Rodriguez J.C."/>
            <person name="Deal K.R."/>
            <person name="Dubcovsky J."/>
            <person name="McGuire P.E."/>
            <person name="Lux T."/>
            <person name="Spannagl M."/>
            <person name="Mayer K.F.X."/>
            <person name="Baldrich P."/>
            <person name="Meyers B.C."/>
            <person name="Huo N."/>
            <person name="Gu Y.Q."/>
            <person name="Zhou H."/>
            <person name="Devos K.M."/>
            <person name="Bennetzen J.L."/>
            <person name="Unver T."/>
            <person name="Budak H."/>
            <person name="Gulick P.J."/>
            <person name="Galiba G."/>
            <person name="Kalapos B."/>
            <person name="Nelson D.R."/>
            <person name="Li P."/>
            <person name="You F.M."/>
            <person name="Luo M.C."/>
            <person name="Dvorak J."/>
        </authorList>
    </citation>
    <scope>NUCLEOTIDE SEQUENCE [LARGE SCALE GENOMIC DNA]</scope>
    <source>
        <strain evidence="1">cv. AL8/78</strain>
    </source>
</reference>
<reference evidence="1" key="3">
    <citation type="journal article" date="2017" name="Nature">
        <title>Genome sequence of the progenitor of the wheat D genome Aegilops tauschii.</title>
        <authorList>
            <person name="Luo M.C."/>
            <person name="Gu Y.Q."/>
            <person name="Puiu D."/>
            <person name="Wang H."/>
            <person name="Twardziok S.O."/>
            <person name="Deal K.R."/>
            <person name="Huo N."/>
            <person name="Zhu T."/>
            <person name="Wang L."/>
            <person name="Wang Y."/>
            <person name="McGuire P.E."/>
            <person name="Liu S."/>
            <person name="Long H."/>
            <person name="Ramasamy R.K."/>
            <person name="Rodriguez J.C."/>
            <person name="Van S.L."/>
            <person name="Yuan L."/>
            <person name="Wang Z."/>
            <person name="Xia Z."/>
            <person name="Xiao L."/>
            <person name="Anderson O.D."/>
            <person name="Ouyang S."/>
            <person name="Liang Y."/>
            <person name="Zimin A.V."/>
            <person name="Pertea G."/>
            <person name="Qi P."/>
            <person name="Bennetzen J.L."/>
            <person name="Dai X."/>
            <person name="Dawson M.W."/>
            <person name="Muller H.G."/>
            <person name="Kugler K."/>
            <person name="Rivarola-Duarte L."/>
            <person name="Spannagl M."/>
            <person name="Mayer K.F.X."/>
            <person name="Lu F.H."/>
            <person name="Bevan M.W."/>
            <person name="Leroy P."/>
            <person name="Li P."/>
            <person name="You F.M."/>
            <person name="Sun Q."/>
            <person name="Liu Z."/>
            <person name="Lyons E."/>
            <person name="Wicker T."/>
            <person name="Salzberg S.L."/>
            <person name="Devos K.M."/>
            <person name="Dvorak J."/>
        </authorList>
    </citation>
    <scope>NUCLEOTIDE SEQUENCE [LARGE SCALE GENOMIC DNA]</scope>
    <source>
        <strain evidence="1">cv. AL8/78</strain>
    </source>
</reference>
<protein>
    <submittedName>
        <fullName evidence="1">Uncharacterized protein</fullName>
    </submittedName>
</protein>
<dbReference type="EnsemblPlants" id="AET6Gv20227200.23">
    <property type="protein sequence ID" value="AET6Gv20227200.23"/>
    <property type="gene ID" value="AET6Gv20227200"/>
</dbReference>
<sequence>MALKLMCRWWAGISIPYLRYRAGSSASFYHGVTWPGLERWKEWRGIYLIVLHYHALICKEILS</sequence>
<dbReference type="Gramene" id="AET6Gv20227200.23">
    <property type="protein sequence ID" value="AET6Gv20227200.23"/>
    <property type="gene ID" value="AET6Gv20227200"/>
</dbReference>
<dbReference type="Proteomes" id="UP000015105">
    <property type="component" value="Chromosome 6D"/>
</dbReference>
<proteinExistence type="predicted"/>
<reference evidence="2" key="2">
    <citation type="journal article" date="2017" name="Nat. Plants">
        <title>The Aegilops tauschii genome reveals multiple impacts of transposons.</title>
        <authorList>
            <person name="Zhao G."/>
            <person name="Zou C."/>
            <person name="Li K."/>
            <person name="Wang K."/>
            <person name="Li T."/>
            <person name="Gao L."/>
            <person name="Zhang X."/>
            <person name="Wang H."/>
            <person name="Yang Z."/>
            <person name="Liu X."/>
            <person name="Jiang W."/>
            <person name="Mao L."/>
            <person name="Kong X."/>
            <person name="Jiao Y."/>
            <person name="Jia J."/>
        </authorList>
    </citation>
    <scope>NUCLEOTIDE SEQUENCE [LARGE SCALE GENOMIC DNA]</scope>
    <source>
        <strain evidence="2">cv. AL8/78</strain>
    </source>
</reference>
<reference evidence="1" key="4">
    <citation type="submission" date="2019-03" db="UniProtKB">
        <authorList>
            <consortium name="EnsemblPlants"/>
        </authorList>
    </citation>
    <scope>IDENTIFICATION</scope>
</reference>
<name>A0A453N5J8_AEGTS</name>
<evidence type="ECO:0000313" key="2">
    <source>
        <dbReference type="Proteomes" id="UP000015105"/>
    </source>
</evidence>
<organism evidence="1 2">
    <name type="scientific">Aegilops tauschii subsp. strangulata</name>
    <name type="common">Goatgrass</name>
    <dbReference type="NCBI Taxonomy" id="200361"/>
    <lineage>
        <taxon>Eukaryota</taxon>
        <taxon>Viridiplantae</taxon>
        <taxon>Streptophyta</taxon>
        <taxon>Embryophyta</taxon>
        <taxon>Tracheophyta</taxon>
        <taxon>Spermatophyta</taxon>
        <taxon>Magnoliopsida</taxon>
        <taxon>Liliopsida</taxon>
        <taxon>Poales</taxon>
        <taxon>Poaceae</taxon>
        <taxon>BOP clade</taxon>
        <taxon>Pooideae</taxon>
        <taxon>Triticodae</taxon>
        <taxon>Triticeae</taxon>
        <taxon>Triticinae</taxon>
        <taxon>Aegilops</taxon>
    </lineage>
</organism>
<accession>A0A453N5J8</accession>